<reference evidence="2 3" key="1">
    <citation type="submission" date="2019-03" db="EMBL/GenBank/DDBJ databases">
        <title>Rhodobacteraceae bacterium SM1902, a new member of the family Rhodobacteraceae isolated from Yantai.</title>
        <authorList>
            <person name="Sun Y."/>
        </authorList>
    </citation>
    <scope>NUCLEOTIDE SEQUENCE [LARGE SCALE GENOMIC DNA]</scope>
    <source>
        <strain evidence="2 3">SM1902</strain>
    </source>
</reference>
<dbReference type="InterPro" id="IPR016035">
    <property type="entry name" value="Acyl_Trfase/lysoPLipase"/>
</dbReference>
<dbReference type="OrthoDB" id="9778690at2"/>
<dbReference type="InterPro" id="IPR001227">
    <property type="entry name" value="Ac_transferase_dom_sf"/>
</dbReference>
<sequence>MLPAANVLAQTNNLISGPNPANLRLNFPKCRKVGFNMRLETLPDLQTMIDEARPEFRCLVALPTGHTAPISAALVAQGHVVLDASDGIPSLSRAVALADSIDARSRMSIAIDAGLHELRGAIVAALPGVGLVLRCQTVSDLDAISSVDKDTPVLVESGSLDVLAKAAHTPGVVGLIAVGEEAGGWCGPDAGLILAQRMARLAKGSPIPVPWFIRAATGPDSAAAYALAGAAGVMLSDELLLLAELGTNPRLARAIETANGTEAVLLGAQLGAPFRLFLHPTQPAARALEAAALDIEASSQNAETARQRWIAQVDAAREHGGLHPMGQGIGLAKKLRDQFSRIGPVIAAYRGAAGAVRAQADVLAGAIGPGAPLAVEHGCALPIVQGPMTRVSDGASFAAAVAEAGALPMLALAALRPEEISTLLKNAQSSLADRPWGVGMLGFLPPEQFKLQLDEVLRAAPPFAILAGGRADQVQRLEAEGIRTYAHAPTAELAKLLIDGGVRRLILEGRECGGHVGPLHSLNLWESVANTLAGHPKVGEVSILLAGGIHDGLSAGMAVTAAAPLLNAGAKLGVLMGTAYLSTEELCASGGIGPYFQSALVKATGTATIESGRGHANRCLQTPFVDTFHSERRALLSAGTDADPMREALDDLLLGRLRLASKGLKRANEDLVSVPPEEQQADGMFMAGEAASLITSVQTVEALHRNVSEGAVDILRDIAGHAEPALTGDEAINARAAACDVAIIGLAVHVPGATDAQGFWRNILDKRNSISEIPKDRWDHRIYHSDATEDDAVTSHFGGFMDGMLFDPLRFGIPPKSVPHIAPGQLLTLETVRRAFADAGYADREFDRENSSVIIGGEDAGGFLGNALTTRALAPLLTDADAVREIRSRTPSWTEETFPGVLTSVVAGRIANRFDLGGANYTIDSACASSITALALATDELTSGRSNLVVLAGVDTTQTPYHYTAFSSVTALSRRGRLSAFDQSADGTVLSEGVAAFILKRREDAERDGDRIYATIKAVASSSDGRGMGMTAPRPLGQKRALRRAYRALGGTMADIDYYEAHGTGTPVGDAAELDSVATLMAEAGVEGESCALGSVKALIGHTKTAAGAVGLAKVALSIHHRTLPPQPGIEHPVGALGQSDFPLYVTDGPTPWLASDRPRRAGISAFGFGGTNAHAVLEEHPAFGVQAPGADRWPAHFVALTARSQQDLERKWSLVLALAVQEQGGPSLESIASAAAAECDPNGQLRSAIIAESRGDLAQQVQCLLDHFQNPEVKLGDTIWLGAASAAPPIAFLLPGQGSQRVQMCREAAVYLPEMRTSLAAADTAARQATGARLGRIIYPPSAFDAETKTAQAALLTEPQNAQIALGGICAGMVDFLGRIGVRPDMTAGHSYGELVALYAAGAISRGDLMSLSAARGSAMAQAA</sequence>
<evidence type="ECO:0000313" key="2">
    <source>
        <dbReference type="EMBL" id="TDL87034.1"/>
    </source>
</evidence>
<dbReference type="InterPro" id="IPR016039">
    <property type="entry name" value="Thiolase-like"/>
</dbReference>
<dbReference type="InterPro" id="IPR032821">
    <property type="entry name" value="PKS_assoc"/>
</dbReference>
<dbReference type="PROSITE" id="PS52004">
    <property type="entry name" value="KS3_2"/>
    <property type="match status" value="1"/>
</dbReference>
<dbReference type="Pfam" id="PF00109">
    <property type="entry name" value="ketoacyl-synt"/>
    <property type="match status" value="1"/>
</dbReference>
<dbReference type="EMBL" id="SMZO01000024">
    <property type="protein sequence ID" value="TDL87034.1"/>
    <property type="molecule type" value="Genomic_DNA"/>
</dbReference>
<dbReference type="InterPro" id="IPR014043">
    <property type="entry name" value="Acyl_transferase_dom"/>
</dbReference>
<dbReference type="Gene3D" id="3.20.20.70">
    <property type="entry name" value="Aldolase class I"/>
    <property type="match status" value="2"/>
</dbReference>
<dbReference type="InterPro" id="IPR014031">
    <property type="entry name" value="Ketoacyl_synth_C"/>
</dbReference>
<keyword evidence="3" id="KW-1185">Reference proteome</keyword>
<dbReference type="InterPro" id="IPR052568">
    <property type="entry name" value="PKS-FAS_Synthase"/>
</dbReference>
<dbReference type="Gene3D" id="3.40.366.10">
    <property type="entry name" value="Malonyl-Coenzyme A Acyl Carrier Protein, domain 2"/>
    <property type="match status" value="1"/>
</dbReference>
<dbReference type="InterPro" id="IPR014030">
    <property type="entry name" value="Ketoacyl_synth_N"/>
</dbReference>
<gene>
    <name evidence="2" type="ORF">E2L05_11510</name>
</gene>
<dbReference type="CDD" id="cd00833">
    <property type="entry name" value="PKS"/>
    <property type="match status" value="1"/>
</dbReference>
<dbReference type="SUPFAM" id="SSF51412">
    <property type="entry name" value="Inosine monophosphate dehydrogenase (IMPDH)"/>
    <property type="match status" value="1"/>
</dbReference>
<dbReference type="PANTHER" id="PTHR43074">
    <property type="entry name" value="OMEGA-3 POLYUNSATURATED FATTY ACID SYNTHASE PFAB-RELATED"/>
    <property type="match status" value="1"/>
</dbReference>
<keyword evidence="2" id="KW-0808">Transferase</keyword>
<dbReference type="Gene3D" id="3.40.47.10">
    <property type="match status" value="1"/>
</dbReference>
<organism evidence="2 3">
    <name type="scientific">Meridianimarinicoccus aquatilis</name>
    <dbReference type="NCBI Taxonomy" id="2552766"/>
    <lineage>
        <taxon>Bacteria</taxon>
        <taxon>Pseudomonadati</taxon>
        <taxon>Pseudomonadota</taxon>
        <taxon>Alphaproteobacteria</taxon>
        <taxon>Rhodobacterales</taxon>
        <taxon>Paracoccaceae</taxon>
        <taxon>Meridianimarinicoccus</taxon>
    </lineage>
</organism>
<proteinExistence type="predicted"/>
<dbReference type="SUPFAM" id="SSF52151">
    <property type="entry name" value="FabD/lysophospholipase-like"/>
    <property type="match status" value="1"/>
</dbReference>
<evidence type="ECO:0000313" key="3">
    <source>
        <dbReference type="Proteomes" id="UP000294562"/>
    </source>
</evidence>
<feature type="non-terminal residue" evidence="2">
    <location>
        <position position="1425"/>
    </location>
</feature>
<accession>A0A4R6AU13</accession>
<dbReference type="PANTHER" id="PTHR43074:SF1">
    <property type="entry name" value="BETA-KETOACYL SYNTHASE FAMILY PROTEIN-RELATED"/>
    <property type="match status" value="1"/>
</dbReference>
<dbReference type="GO" id="GO:0016746">
    <property type="term" value="F:acyltransferase activity"/>
    <property type="evidence" value="ECO:0007669"/>
    <property type="project" value="UniProtKB-KW"/>
</dbReference>
<dbReference type="Proteomes" id="UP000294562">
    <property type="component" value="Unassembled WGS sequence"/>
</dbReference>
<feature type="domain" description="Ketosynthase family 3 (KS3)" evidence="1">
    <location>
        <begin position="738"/>
        <end position="1180"/>
    </location>
</feature>
<dbReference type="InterPro" id="IPR013785">
    <property type="entry name" value="Aldolase_TIM"/>
</dbReference>
<dbReference type="Pfam" id="PF02801">
    <property type="entry name" value="Ketoacyl-synt_C"/>
    <property type="match status" value="1"/>
</dbReference>
<dbReference type="Pfam" id="PF00698">
    <property type="entry name" value="Acyl_transf_1"/>
    <property type="match status" value="1"/>
</dbReference>
<protein>
    <submittedName>
        <fullName evidence="2">Acyltransferase domain-containing protein</fullName>
    </submittedName>
</protein>
<evidence type="ECO:0000259" key="1">
    <source>
        <dbReference type="PROSITE" id="PS52004"/>
    </source>
</evidence>
<dbReference type="Pfam" id="PF03060">
    <property type="entry name" value="NMO"/>
    <property type="match status" value="1"/>
</dbReference>
<dbReference type="SUPFAM" id="SSF53901">
    <property type="entry name" value="Thiolase-like"/>
    <property type="match status" value="1"/>
</dbReference>
<keyword evidence="2" id="KW-0012">Acyltransferase</keyword>
<name>A0A4R6AU13_9RHOB</name>
<dbReference type="InterPro" id="IPR020841">
    <property type="entry name" value="PKS_Beta-ketoAc_synthase_dom"/>
</dbReference>
<dbReference type="Pfam" id="PF16197">
    <property type="entry name" value="KAsynt_C_assoc"/>
    <property type="match status" value="1"/>
</dbReference>
<comment type="caution">
    <text evidence="2">The sequence shown here is derived from an EMBL/GenBank/DDBJ whole genome shotgun (WGS) entry which is preliminary data.</text>
</comment>
<dbReference type="SMART" id="SM00825">
    <property type="entry name" value="PKS_KS"/>
    <property type="match status" value="1"/>
</dbReference>